<dbReference type="Proteomes" id="UP000784294">
    <property type="component" value="Unassembled WGS sequence"/>
</dbReference>
<reference evidence="2" key="1">
    <citation type="submission" date="2018-11" db="EMBL/GenBank/DDBJ databases">
        <authorList>
            <consortium name="Pathogen Informatics"/>
        </authorList>
    </citation>
    <scope>NUCLEOTIDE SEQUENCE</scope>
</reference>
<feature type="domain" description="Ferritin-like diiron" evidence="1">
    <location>
        <begin position="5"/>
        <end position="80"/>
    </location>
</feature>
<dbReference type="AlphaFoldDB" id="A0A3S5AIZ1"/>
<dbReference type="SUPFAM" id="SSF47240">
    <property type="entry name" value="Ferritin-like"/>
    <property type="match status" value="1"/>
</dbReference>
<comment type="caution">
    <text evidence="2">The sequence shown here is derived from an EMBL/GenBank/DDBJ whole genome shotgun (WGS) entry which is preliminary data.</text>
</comment>
<feature type="non-terminal residue" evidence="2">
    <location>
        <position position="80"/>
    </location>
</feature>
<dbReference type="InterPro" id="IPR009040">
    <property type="entry name" value="Ferritin-like_diiron"/>
</dbReference>
<sequence length="80" mass="9365">MSSRINYPPEVESRINQGIDMHLSGEKTYNCMSSICMSDEVALPEFSEFFRVCGMRMRRIAERMKRYQEVRGAHYSMSSD</sequence>
<evidence type="ECO:0000313" key="2">
    <source>
        <dbReference type="EMBL" id="VEL30490.1"/>
    </source>
</evidence>
<proteinExistence type="predicted"/>
<evidence type="ECO:0000259" key="1">
    <source>
        <dbReference type="PROSITE" id="PS50905"/>
    </source>
</evidence>
<accession>A0A3S5AIZ1</accession>
<name>A0A3S5AIZ1_9PLAT</name>
<protein>
    <recommendedName>
        <fullName evidence="1">Ferritin-like diiron domain-containing protein</fullName>
    </recommendedName>
</protein>
<dbReference type="OrthoDB" id="6264668at2759"/>
<gene>
    <name evidence="2" type="ORF">PXEA_LOCUS23930</name>
</gene>
<evidence type="ECO:0000313" key="3">
    <source>
        <dbReference type="Proteomes" id="UP000784294"/>
    </source>
</evidence>
<dbReference type="EMBL" id="CAAALY010112728">
    <property type="protein sequence ID" value="VEL30490.1"/>
    <property type="molecule type" value="Genomic_DNA"/>
</dbReference>
<dbReference type="Gene3D" id="1.20.1260.10">
    <property type="match status" value="1"/>
</dbReference>
<dbReference type="PROSITE" id="PS50905">
    <property type="entry name" value="FERRITIN_LIKE"/>
    <property type="match status" value="1"/>
</dbReference>
<dbReference type="InterPro" id="IPR012347">
    <property type="entry name" value="Ferritin-like"/>
</dbReference>
<keyword evidence="3" id="KW-1185">Reference proteome</keyword>
<dbReference type="InterPro" id="IPR009078">
    <property type="entry name" value="Ferritin-like_SF"/>
</dbReference>
<organism evidence="2 3">
    <name type="scientific">Protopolystoma xenopodis</name>
    <dbReference type="NCBI Taxonomy" id="117903"/>
    <lineage>
        <taxon>Eukaryota</taxon>
        <taxon>Metazoa</taxon>
        <taxon>Spiralia</taxon>
        <taxon>Lophotrochozoa</taxon>
        <taxon>Platyhelminthes</taxon>
        <taxon>Monogenea</taxon>
        <taxon>Polyopisthocotylea</taxon>
        <taxon>Polystomatidea</taxon>
        <taxon>Polystomatidae</taxon>
        <taxon>Protopolystoma</taxon>
    </lineage>
</organism>